<dbReference type="InterPro" id="IPR009272">
    <property type="entry name" value="DUF929"/>
</dbReference>
<evidence type="ECO:0008006" key="3">
    <source>
        <dbReference type="Google" id="ProtNLM"/>
    </source>
</evidence>
<proteinExistence type="predicted"/>
<gene>
    <name evidence="1" type="ORF">KB1_23110</name>
</gene>
<dbReference type="AlphaFoldDB" id="A0AAD1KRZ9"/>
<accession>A0AAD1KRZ9</accession>
<organism evidence="1 2">
    <name type="scientific">Cutibacterium modestum</name>
    <dbReference type="NCBI Taxonomy" id="2559073"/>
    <lineage>
        <taxon>Bacteria</taxon>
        <taxon>Bacillati</taxon>
        <taxon>Actinomycetota</taxon>
        <taxon>Actinomycetes</taxon>
        <taxon>Propionibacteriales</taxon>
        <taxon>Propionibacteriaceae</taxon>
        <taxon>Cutibacterium</taxon>
    </lineage>
</organism>
<dbReference type="EMBL" id="AP024747">
    <property type="protein sequence ID" value="BCY26321.1"/>
    <property type="molecule type" value="Genomic_DNA"/>
</dbReference>
<reference evidence="1" key="1">
    <citation type="submission" date="2021-06" db="EMBL/GenBank/DDBJ databases">
        <title>Genome sequence of Cutibacterium modestum strain KB17-24694.</title>
        <authorList>
            <person name="Dekio I."/>
            <person name="Asahina A."/>
            <person name="Nishida M."/>
        </authorList>
    </citation>
    <scope>NUCLEOTIDE SEQUENCE</scope>
    <source>
        <strain evidence="1">KB17-24694</strain>
    </source>
</reference>
<sequence length="246" mass="26016">MAVLVIAITATVTTVALYQHQEKSKVPLSHGELSDSLTSVPLDVYNQVGAGSASLQIQATGEKSDGSTKANFLYIGAEFCPFCAMERLSLTAALSRFGKFENLHDTISGSAEGKLSNIPTVTYKNYAYKSNYVNFKAFEIGDREGREIADIPKLEKQIFAIYSPNGGIPLTYWGDIVTFGPDSGTLLAGIKGAAVASALTNPNSKEAQSTIGGANLFSAEICSKTGGKPENVCSSSGVRSAAKRIR</sequence>
<dbReference type="RefSeq" id="WP_002528192.1">
    <property type="nucleotide sequence ID" value="NZ_AP024747.1"/>
</dbReference>
<evidence type="ECO:0000313" key="1">
    <source>
        <dbReference type="EMBL" id="BCY26321.1"/>
    </source>
</evidence>
<protein>
    <recommendedName>
        <fullName evidence="3">DUF929 domain-containing protein</fullName>
    </recommendedName>
</protein>
<dbReference type="Proteomes" id="UP000825072">
    <property type="component" value="Chromosome 1"/>
</dbReference>
<name>A0AAD1KRZ9_9ACTN</name>
<evidence type="ECO:0000313" key="2">
    <source>
        <dbReference type="Proteomes" id="UP000825072"/>
    </source>
</evidence>
<dbReference type="Pfam" id="PF06053">
    <property type="entry name" value="DUF929"/>
    <property type="match status" value="1"/>
</dbReference>